<name>A0A660KVW3_9ROSI</name>
<dbReference type="Proteomes" id="UP000327013">
    <property type="component" value="Chromosome 4"/>
</dbReference>
<dbReference type="EMBL" id="CM017324">
    <property type="protein sequence ID" value="KAE8038429.1"/>
    <property type="molecule type" value="Genomic_DNA"/>
</dbReference>
<organism evidence="1 2">
    <name type="scientific">Carpinus fangiana</name>
    <dbReference type="NCBI Taxonomy" id="176857"/>
    <lineage>
        <taxon>Eukaryota</taxon>
        <taxon>Viridiplantae</taxon>
        <taxon>Streptophyta</taxon>
        <taxon>Embryophyta</taxon>
        <taxon>Tracheophyta</taxon>
        <taxon>Spermatophyta</taxon>
        <taxon>Magnoliopsida</taxon>
        <taxon>eudicotyledons</taxon>
        <taxon>Gunneridae</taxon>
        <taxon>Pentapetalae</taxon>
        <taxon>rosids</taxon>
        <taxon>fabids</taxon>
        <taxon>Fagales</taxon>
        <taxon>Betulaceae</taxon>
        <taxon>Carpinus</taxon>
    </lineage>
</organism>
<proteinExistence type="predicted"/>
<dbReference type="AlphaFoldDB" id="A0A660KVW3"/>
<sequence length="65" mass="7238">MGIPKGWASAFQLSALINLGYIWMARNDLIHEASSPDPSACLQAINIRVKAHLKAWKDSRVLPEH</sequence>
<reference evidence="1 2" key="1">
    <citation type="submission" date="2019-06" db="EMBL/GenBank/DDBJ databases">
        <title>A chromosomal-level reference genome of Carpinus fangiana (Coryloideae, Betulaceae).</title>
        <authorList>
            <person name="Yang X."/>
            <person name="Wang Z."/>
            <person name="Zhang L."/>
            <person name="Hao G."/>
            <person name="Liu J."/>
            <person name="Yang Y."/>
        </authorList>
    </citation>
    <scope>NUCLEOTIDE SEQUENCE [LARGE SCALE GENOMIC DNA]</scope>
    <source>
        <strain evidence="1">Cfa_2016G</strain>
        <tissue evidence="1">Leaf</tissue>
    </source>
</reference>
<accession>A0A660KVW3</accession>
<evidence type="ECO:0000313" key="2">
    <source>
        <dbReference type="Proteomes" id="UP000327013"/>
    </source>
</evidence>
<keyword evidence="2" id="KW-1185">Reference proteome</keyword>
<gene>
    <name evidence="1" type="ORF">FH972_010940</name>
</gene>
<evidence type="ECO:0000313" key="1">
    <source>
        <dbReference type="EMBL" id="KAE8038429.1"/>
    </source>
</evidence>
<protein>
    <submittedName>
        <fullName evidence="1">Uncharacterized protein</fullName>
    </submittedName>
</protein>